<comment type="caution">
    <text evidence="1">The sequence shown here is derived from an EMBL/GenBank/DDBJ whole genome shotgun (WGS) entry which is preliminary data.</text>
</comment>
<gene>
    <name evidence="1" type="ORF">D3H34_31870</name>
</gene>
<dbReference type="AlphaFoldDB" id="A0A9X8CY99"/>
<keyword evidence="2" id="KW-1185">Reference proteome</keyword>
<dbReference type="Gene3D" id="3.40.50.970">
    <property type="match status" value="1"/>
</dbReference>
<reference evidence="1 2" key="1">
    <citation type="submission" date="2018-09" db="EMBL/GenBank/DDBJ databases">
        <title>Acidovorax cavernicola nov. sp. isolated from Gruta de las Maravillas (Aracena, Spain).</title>
        <authorList>
            <person name="Jurado V."/>
            <person name="Gutierrez-Patricio S."/>
            <person name="Gonzalez-Pimentel J.L."/>
            <person name="Miller A.Z."/>
            <person name="Laiz L."/>
            <person name="Saiz-Jimenez C."/>
        </authorList>
    </citation>
    <scope>NUCLEOTIDE SEQUENCE [LARGE SCALE GENOMIC DNA]</scope>
    <source>
        <strain evidence="1 2">1011MAR4D40.2</strain>
    </source>
</reference>
<accession>A0A9X8CY99</accession>
<proteinExistence type="predicted"/>
<dbReference type="InterPro" id="IPR029061">
    <property type="entry name" value="THDP-binding"/>
</dbReference>
<sequence length="67" mass="7139">MDLHTPDYAQLSASIQLAHSKVSDLEQVGEVLKKALASEGPYLIEIDMPAIGTFKTVFAGPPTKVVA</sequence>
<dbReference type="SUPFAM" id="SSF52518">
    <property type="entry name" value="Thiamin diphosphate-binding fold (THDP-binding)"/>
    <property type="match status" value="1"/>
</dbReference>
<evidence type="ECO:0000313" key="2">
    <source>
        <dbReference type="Proteomes" id="UP000265619"/>
    </source>
</evidence>
<protein>
    <submittedName>
        <fullName evidence="1">Uncharacterized protein</fullName>
    </submittedName>
</protein>
<dbReference type="Proteomes" id="UP000265619">
    <property type="component" value="Unassembled WGS sequence"/>
</dbReference>
<evidence type="ECO:0000313" key="1">
    <source>
        <dbReference type="EMBL" id="RIX71498.1"/>
    </source>
</evidence>
<dbReference type="EMBL" id="QXMN01000152">
    <property type="protein sequence ID" value="RIX71498.1"/>
    <property type="molecule type" value="Genomic_DNA"/>
</dbReference>
<organism evidence="1 2">
    <name type="scientific">Acidovorax cavernicola</name>
    <dbReference type="NCBI Taxonomy" id="1675792"/>
    <lineage>
        <taxon>Bacteria</taxon>
        <taxon>Pseudomonadati</taxon>
        <taxon>Pseudomonadota</taxon>
        <taxon>Betaproteobacteria</taxon>
        <taxon>Burkholderiales</taxon>
        <taxon>Comamonadaceae</taxon>
        <taxon>Acidovorax</taxon>
    </lineage>
</organism>
<dbReference type="CDD" id="cd00568">
    <property type="entry name" value="TPP_enzymes"/>
    <property type="match status" value="1"/>
</dbReference>
<name>A0A9X8CY99_9BURK</name>